<feature type="compositionally biased region" description="Polar residues" evidence="10">
    <location>
        <begin position="1956"/>
        <end position="1967"/>
    </location>
</feature>
<dbReference type="PROSITE" id="PS51844">
    <property type="entry name" value="SH3_LIKE"/>
    <property type="match status" value="1"/>
</dbReference>
<dbReference type="CDD" id="cd01377">
    <property type="entry name" value="MYSc_class_II"/>
    <property type="match status" value="1"/>
</dbReference>
<dbReference type="PANTHER" id="PTHR13140">
    <property type="entry name" value="MYOSIN"/>
    <property type="match status" value="1"/>
</dbReference>
<dbReference type="Proteomes" id="UP001303046">
    <property type="component" value="Unassembled WGS sequence"/>
</dbReference>
<evidence type="ECO:0000256" key="8">
    <source>
        <dbReference type="PROSITE-ProRule" id="PRU00782"/>
    </source>
</evidence>
<evidence type="ECO:0000313" key="13">
    <source>
        <dbReference type="EMBL" id="KAK6734343.1"/>
    </source>
</evidence>
<evidence type="ECO:0000256" key="4">
    <source>
        <dbReference type="ARBA" id="ARBA00023054"/>
    </source>
</evidence>
<keyword evidence="2 8" id="KW-0547">Nucleotide-binding</keyword>
<keyword evidence="3 8" id="KW-0067">ATP-binding</keyword>
<dbReference type="Pfam" id="PF00063">
    <property type="entry name" value="Myosin_head"/>
    <property type="match status" value="1"/>
</dbReference>
<dbReference type="PROSITE" id="PS50096">
    <property type="entry name" value="IQ"/>
    <property type="match status" value="1"/>
</dbReference>
<dbReference type="Gene3D" id="1.20.58.530">
    <property type="match status" value="1"/>
</dbReference>
<comment type="similarity">
    <text evidence="1 8">Belongs to the TRAFAC class myosin-kinesin ATPase superfamily. Myosin family.</text>
</comment>
<evidence type="ECO:0000256" key="9">
    <source>
        <dbReference type="SAM" id="Coils"/>
    </source>
</evidence>
<feature type="domain" description="Myosin motor" evidence="11">
    <location>
        <begin position="88"/>
        <end position="778"/>
    </location>
</feature>
<dbReference type="Gene3D" id="2.30.30.360">
    <property type="entry name" value="Myosin S1 fragment, N-terminal"/>
    <property type="match status" value="1"/>
</dbReference>
<organism evidence="13 14">
    <name type="scientific">Necator americanus</name>
    <name type="common">Human hookworm</name>
    <dbReference type="NCBI Taxonomy" id="51031"/>
    <lineage>
        <taxon>Eukaryota</taxon>
        <taxon>Metazoa</taxon>
        <taxon>Ecdysozoa</taxon>
        <taxon>Nematoda</taxon>
        <taxon>Chromadorea</taxon>
        <taxon>Rhabditida</taxon>
        <taxon>Rhabditina</taxon>
        <taxon>Rhabditomorpha</taxon>
        <taxon>Strongyloidea</taxon>
        <taxon>Ancylostomatidae</taxon>
        <taxon>Bunostominae</taxon>
        <taxon>Necator</taxon>
    </lineage>
</organism>
<gene>
    <name evidence="13" type="primary">Necator_chrII.g5659</name>
    <name evidence="13" type="ORF">RB195_017866</name>
</gene>
<dbReference type="Pfam" id="PF02736">
    <property type="entry name" value="Myosin_N"/>
    <property type="match status" value="1"/>
</dbReference>
<evidence type="ECO:0000256" key="2">
    <source>
        <dbReference type="ARBA" id="ARBA00022741"/>
    </source>
</evidence>
<dbReference type="Gene3D" id="1.20.120.720">
    <property type="entry name" value="Myosin VI head, motor domain, U50 subdomain"/>
    <property type="match status" value="1"/>
</dbReference>
<evidence type="ECO:0000256" key="6">
    <source>
        <dbReference type="ARBA" id="ARBA00023175"/>
    </source>
</evidence>
<comment type="caution">
    <text evidence="13">The sequence shown here is derived from an EMBL/GenBank/DDBJ whole genome shotgun (WGS) entry which is preliminary data.</text>
</comment>
<evidence type="ECO:0008006" key="15">
    <source>
        <dbReference type="Google" id="ProtNLM"/>
    </source>
</evidence>
<dbReference type="InterPro" id="IPR002928">
    <property type="entry name" value="Myosin_tail"/>
</dbReference>
<feature type="coiled-coil region" evidence="9">
    <location>
        <begin position="840"/>
        <end position="1010"/>
    </location>
</feature>
<dbReference type="PROSITE" id="PS51456">
    <property type="entry name" value="MYOSIN_MOTOR"/>
    <property type="match status" value="1"/>
</dbReference>
<proteinExistence type="inferred from homology"/>
<dbReference type="Gene3D" id="1.10.10.820">
    <property type="match status" value="1"/>
</dbReference>
<dbReference type="Gene3D" id="1.20.5.340">
    <property type="match status" value="1"/>
</dbReference>
<evidence type="ECO:0000259" key="12">
    <source>
        <dbReference type="PROSITE" id="PS51844"/>
    </source>
</evidence>
<evidence type="ECO:0000256" key="1">
    <source>
        <dbReference type="ARBA" id="ARBA00008314"/>
    </source>
</evidence>
<keyword evidence="14" id="KW-1185">Reference proteome</keyword>
<dbReference type="PANTHER" id="PTHR13140:SF857">
    <property type="entry name" value="MYOSIN-11"/>
    <property type="match status" value="1"/>
</dbReference>
<keyword evidence="4 9" id="KW-0175">Coiled coil</keyword>
<dbReference type="SUPFAM" id="SSF90257">
    <property type="entry name" value="Myosin rod fragments"/>
    <property type="match status" value="3"/>
</dbReference>
<dbReference type="SUPFAM" id="SSF52540">
    <property type="entry name" value="P-loop containing nucleoside triphosphate hydrolases"/>
    <property type="match status" value="1"/>
</dbReference>
<feature type="domain" description="Myosin N-terminal SH3-like" evidence="12">
    <location>
        <begin position="32"/>
        <end position="84"/>
    </location>
</feature>
<name>A0ABR1CA30_NECAM</name>
<keyword evidence="7 8" id="KW-0009">Actin-binding</keyword>
<dbReference type="PRINTS" id="PR00193">
    <property type="entry name" value="MYOSINHEAVY"/>
</dbReference>
<evidence type="ECO:0000313" key="14">
    <source>
        <dbReference type="Proteomes" id="UP001303046"/>
    </source>
</evidence>
<dbReference type="InterPro" id="IPR001609">
    <property type="entry name" value="Myosin_head_motor_dom-like"/>
</dbReference>
<keyword evidence="5 8" id="KW-0518">Myosin</keyword>
<dbReference type="SMART" id="SM00242">
    <property type="entry name" value="MYSc"/>
    <property type="match status" value="1"/>
</dbReference>
<dbReference type="EMBL" id="JAVFWL010000002">
    <property type="protein sequence ID" value="KAK6734343.1"/>
    <property type="molecule type" value="Genomic_DNA"/>
</dbReference>
<evidence type="ECO:0000256" key="7">
    <source>
        <dbReference type="ARBA" id="ARBA00023203"/>
    </source>
</evidence>
<dbReference type="InterPro" id="IPR008989">
    <property type="entry name" value="Myosin_S1_N"/>
</dbReference>
<evidence type="ECO:0000256" key="10">
    <source>
        <dbReference type="SAM" id="MobiDB-lite"/>
    </source>
</evidence>
<dbReference type="InterPro" id="IPR036961">
    <property type="entry name" value="Kinesin_motor_dom_sf"/>
</dbReference>
<dbReference type="Gene3D" id="1.20.5.4820">
    <property type="match status" value="1"/>
</dbReference>
<evidence type="ECO:0000256" key="5">
    <source>
        <dbReference type="ARBA" id="ARBA00023123"/>
    </source>
</evidence>
<sequence>MTSDLERNGDELDILKVTKEGLSSRIKAAQANGRTLVWVPHEKDGFVLAFIINEPDSEGCVEVELLDSHERHRVSRDDYQKVNPPRFDKCEDMSSMSCLNEASVLHNLKQRYYSNLIYTYSGLFCVVVNPYKRLPIYTESIAEQYKGRKRKEMPPHIFAVTDEAYRNMLQDREDQSILCTGESGAGKTENTKKVIQYLAYIAGTRLHKGRLEEQLLQANPILEAFGNSKTIKNDNSSRFGKFIRIHFDASGCISGANIEFYLLEKSRILRQSTMERCFHIFYQLLHGASPALHDELLLEANVDKYHFFSNGDITIPGVDDANEYEETMRAMNIVGFQDSEIQAILRIVSAVMLFGNLQFSQESKNSDQAVLLNDGVALKICNLLGLNLGEIMKAFLKPKIKVGREYVHRSQNEEQAKFSVEAISKASYERLFRWLVQRLNKSLDRTRQHAISFVGILDIAGFEIFEMNSFEQLCINYTNEKLQQLFNNTMFEKEQQEYLNEGLEWDMIDFGLNLKPTIDLIEKPMGVLSTLDDICLFPQGNDSGFVGRLTAQHQNHPKYIVPEMRSKSDFAIVHYAGRVDYQAKGWRVKNMDPLNENVVELLQLSKDLLVCEIWKDVSDMCCMGATEVGEAATLFGARVKKGMFRTVSQMHKEQLSRLMTTLNNTAPHFVRCIIPNHEKKHGVLNAHLVLDQLRCNGVLEGIRICRQGFPNRITFQEFRQRYEKVLAPHAIPQGFMDGREAVRRILEAIDVQPSLYRIGQSKVFFRTGVIAGLEEDRDEKLAFLIVQFQALCRGQLARRNFNQRREQAAAIRILQRNGRAWMRLREWQWWRLFTKFGEERNRLQEKLDLESMERAEADEARQRIAARKVELEAALDQMEKQLHVEEQRREAAERDRKKFSENVHDLELQLEEEERTRQSLHLEKVEVEKKLRDLETRVVEHEENAARLGKEKRVLEERMKDLSARLIDEEEKAKSLLKLKNKADIALVDLQEELEKERQARSDAEAAKRSADTDLREERDLAAERLRKIEEFAQIISRKDSELTQVRLNYDEEIALKQQLERSLRDLQSQLDETVEDLKQEQSLRAKAEKARRDLSEEVESYKLELEETQDKTASHHAMRTKREEEYTLLQNQLSESIREADERYEALRTKYQKQVEDLSEEMDQLKRSKAASEKAKAQLESELVSAQAELSNALSLRSENERRRKMAENQLTDQANRLQQYCEENEQLVAKVAKLSSELEAATKARESDVERNGNLLKKIANLDMMIAEMTEAAEESDRNRSNLTAKLRKTEDELAEVLDAQEDLKQAAEKADKEVTSLKSQLAETRKRFDEELEQHVGDLQRKAARDLAEALSRVEEADAAREKAERAKLKAQQEADDAAREVVETTSLLRECERKQRKFDQQLAEEKASTTKAISERDTAQQQVRDAETRYLNAVKETKDLHDQIEVMEKERRMLRLEVDNLASTKDDAGKSVFELEKAKKRLEEELAEAKDQIIELEDALQIADDAKTRGEVMLQAAKQDLERQLLQRGEEEEDQRRSLNKRLRELEEEIGMEQRLRSQAVQAKKKLDAQLQTLQEDVERLAKQNEEANRQIRRANLSAKEAETEGAEARAAMDEALCKARDAEKRLRTLEAELSRLSGDLSTIQTARRKAEAERDDLAEEISNIRQGGLIGQDEKKRFEKRIMDLQEMLEEEQTSNELVNEKLKKAQAQVEQLTSELTMERSLCERADADKVTLERALRDVKTQLQDAEASAAARVRTQLATAEAKTQMLEQQLQNEEQEKNRLGRQLRRLESRLMEMNVQFEEEKRQTEQHRESSERANCRYKSERRRACDLEEELNSANSKCRELSRQLLDANEANDTLTREVNALRRYVFVLSHSNRQRPLGSNIEHDIDMKHGAVAQAAALEAMEMMVGIYEGPSRTTATNGDDFAPSLARGSSSVGGSEVGEARPSSRTTPGGSTYGPSEDGDSVKT</sequence>
<dbReference type="InterPro" id="IPR027417">
    <property type="entry name" value="P-loop_NTPase"/>
</dbReference>
<feature type="coiled-coil region" evidence="9">
    <location>
        <begin position="1050"/>
        <end position="1869"/>
    </location>
</feature>
<evidence type="ECO:0000256" key="3">
    <source>
        <dbReference type="ARBA" id="ARBA00022840"/>
    </source>
</evidence>
<reference evidence="13 14" key="1">
    <citation type="submission" date="2023-08" db="EMBL/GenBank/DDBJ databases">
        <title>A Necator americanus chromosomal reference genome.</title>
        <authorList>
            <person name="Ilik V."/>
            <person name="Petrzelkova K.J."/>
            <person name="Pardy F."/>
            <person name="Fuh T."/>
            <person name="Niatou-Singa F.S."/>
            <person name="Gouil Q."/>
            <person name="Baker L."/>
            <person name="Ritchie M.E."/>
            <person name="Jex A.R."/>
            <person name="Gazzola D."/>
            <person name="Li H."/>
            <person name="Toshio Fujiwara R."/>
            <person name="Zhan B."/>
            <person name="Aroian R.V."/>
            <person name="Pafco B."/>
            <person name="Schwarz E.M."/>
        </authorList>
    </citation>
    <scope>NUCLEOTIDE SEQUENCE [LARGE SCALE GENOMIC DNA]</scope>
    <source>
        <strain evidence="13 14">Aroian</strain>
        <tissue evidence="13">Whole animal</tissue>
    </source>
</reference>
<protein>
    <recommendedName>
        <fullName evidence="15">Myosin head</fullName>
    </recommendedName>
</protein>
<dbReference type="Pfam" id="PF01576">
    <property type="entry name" value="Myosin_tail_1"/>
    <property type="match status" value="1"/>
</dbReference>
<feature type="binding site" evidence="8">
    <location>
        <begin position="181"/>
        <end position="188"/>
    </location>
    <ligand>
        <name>ATP</name>
        <dbReference type="ChEBI" id="CHEBI:30616"/>
    </ligand>
</feature>
<feature type="region of interest" description="Disordered" evidence="10">
    <location>
        <begin position="1927"/>
        <end position="1977"/>
    </location>
</feature>
<feature type="region of interest" description="Actin-binding" evidence="8">
    <location>
        <begin position="655"/>
        <end position="677"/>
    </location>
</feature>
<dbReference type="Gene3D" id="3.40.850.10">
    <property type="entry name" value="Kinesin motor domain"/>
    <property type="match status" value="1"/>
</dbReference>
<keyword evidence="6 8" id="KW-0505">Motor protein</keyword>
<accession>A0ABR1CA30</accession>
<dbReference type="InterPro" id="IPR004009">
    <property type="entry name" value="SH3_Myosin"/>
</dbReference>
<evidence type="ECO:0000259" key="11">
    <source>
        <dbReference type="PROSITE" id="PS51456"/>
    </source>
</evidence>